<evidence type="ECO:0000313" key="3">
    <source>
        <dbReference type="Proteomes" id="UP000756132"/>
    </source>
</evidence>
<feature type="region of interest" description="Disordered" evidence="1">
    <location>
        <begin position="1"/>
        <end position="23"/>
    </location>
</feature>
<dbReference type="RefSeq" id="XP_047767012.1">
    <property type="nucleotide sequence ID" value="XM_047911331.1"/>
</dbReference>
<accession>A0A9Q8UU78</accession>
<keyword evidence="3" id="KW-1185">Reference proteome</keyword>
<sequence>MSAVTGSSHGRRADKTDAFRQERPHCQHYDVECPVIPKDEHLDVAVTVDADIPAVIKDEHLLADYGQAQLGSLERSLLVLVQY</sequence>
<protein>
    <submittedName>
        <fullName evidence="2">Uncharacterized protein</fullName>
    </submittedName>
</protein>
<gene>
    <name evidence="2" type="ORF">CLAFUR5_12183</name>
</gene>
<reference evidence="2" key="1">
    <citation type="submission" date="2021-12" db="EMBL/GenBank/DDBJ databases">
        <authorList>
            <person name="Zaccaron A."/>
            <person name="Stergiopoulos I."/>
        </authorList>
    </citation>
    <scope>NUCLEOTIDE SEQUENCE</scope>
    <source>
        <strain evidence="2">Race5_Kim</strain>
    </source>
</reference>
<dbReference type="KEGG" id="ffu:CLAFUR5_12183"/>
<name>A0A9Q8UU78_PASFU</name>
<dbReference type="EMBL" id="CP090172">
    <property type="protein sequence ID" value="UJO22646.1"/>
    <property type="molecule type" value="Genomic_DNA"/>
</dbReference>
<feature type="compositionally biased region" description="Basic and acidic residues" evidence="1">
    <location>
        <begin position="11"/>
        <end position="23"/>
    </location>
</feature>
<reference evidence="2" key="2">
    <citation type="journal article" date="2022" name="Microb. Genom.">
        <title>A chromosome-scale genome assembly of the tomato pathogen Cladosporium fulvum reveals a compartmentalized genome architecture and the presence of a dispensable chromosome.</title>
        <authorList>
            <person name="Zaccaron A.Z."/>
            <person name="Chen L.H."/>
            <person name="Samaras A."/>
            <person name="Stergiopoulos I."/>
        </authorList>
    </citation>
    <scope>NUCLEOTIDE SEQUENCE</scope>
    <source>
        <strain evidence="2">Race5_Kim</strain>
    </source>
</reference>
<organism evidence="2 3">
    <name type="scientific">Passalora fulva</name>
    <name type="common">Tomato leaf mold</name>
    <name type="synonym">Cladosporium fulvum</name>
    <dbReference type="NCBI Taxonomy" id="5499"/>
    <lineage>
        <taxon>Eukaryota</taxon>
        <taxon>Fungi</taxon>
        <taxon>Dikarya</taxon>
        <taxon>Ascomycota</taxon>
        <taxon>Pezizomycotina</taxon>
        <taxon>Dothideomycetes</taxon>
        <taxon>Dothideomycetidae</taxon>
        <taxon>Mycosphaerellales</taxon>
        <taxon>Mycosphaerellaceae</taxon>
        <taxon>Fulvia</taxon>
    </lineage>
</organism>
<dbReference type="AlphaFoldDB" id="A0A9Q8UU78"/>
<evidence type="ECO:0000313" key="2">
    <source>
        <dbReference type="EMBL" id="UJO22646.1"/>
    </source>
</evidence>
<evidence type="ECO:0000256" key="1">
    <source>
        <dbReference type="SAM" id="MobiDB-lite"/>
    </source>
</evidence>
<dbReference type="GeneID" id="71992061"/>
<dbReference type="Proteomes" id="UP000756132">
    <property type="component" value="Chromosome 10"/>
</dbReference>
<proteinExistence type="predicted"/>